<sequence length="50" mass="5340">MIKSGLLIDPAGKAVRVEAPPELGSFYLDQILRKPKPQSVTGGFGFFCGC</sequence>
<name>A0A1H9MM16_9BACI</name>
<organism evidence="1 2">
    <name type="scientific">Gracilibacillus ureilyticus</name>
    <dbReference type="NCBI Taxonomy" id="531814"/>
    <lineage>
        <taxon>Bacteria</taxon>
        <taxon>Bacillati</taxon>
        <taxon>Bacillota</taxon>
        <taxon>Bacilli</taxon>
        <taxon>Bacillales</taxon>
        <taxon>Bacillaceae</taxon>
        <taxon>Gracilibacillus</taxon>
    </lineage>
</organism>
<protein>
    <submittedName>
        <fullName evidence="1">Uncharacterized protein</fullName>
    </submittedName>
</protein>
<proteinExistence type="predicted"/>
<evidence type="ECO:0000313" key="2">
    <source>
        <dbReference type="Proteomes" id="UP000199687"/>
    </source>
</evidence>
<evidence type="ECO:0000313" key="1">
    <source>
        <dbReference type="EMBL" id="SER24505.1"/>
    </source>
</evidence>
<dbReference type="EMBL" id="FOGL01000002">
    <property type="protein sequence ID" value="SER24505.1"/>
    <property type="molecule type" value="Genomic_DNA"/>
</dbReference>
<dbReference type="AlphaFoldDB" id="A0A1H9MM16"/>
<dbReference type="STRING" id="531814.SAMN04487944_10245"/>
<gene>
    <name evidence="1" type="ORF">SAMN04487944_10245</name>
</gene>
<reference evidence="1 2" key="1">
    <citation type="submission" date="2016-10" db="EMBL/GenBank/DDBJ databases">
        <authorList>
            <person name="de Groot N.N."/>
        </authorList>
    </citation>
    <scope>NUCLEOTIDE SEQUENCE [LARGE SCALE GENOMIC DNA]</scope>
    <source>
        <strain evidence="1 2">CGMCC 1.7727</strain>
    </source>
</reference>
<accession>A0A1H9MM16</accession>
<keyword evidence="2" id="KW-1185">Reference proteome</keyword>
<dbReference type="Proteomes" id="UP000199687">
    <property type="component" value="Unassembled WGS sequence"/>
</dbReference>